<comment type="caution">
    <text evidence="2">The sequence shown here is derived from an EMBL/GenBank/DDBJ whole genome shotgun (WGS) entry which is preliminary data.</text>
</comment>
<protein>
    <submittedName>
        <fullName evidence="2">Uncharacterized protein</fullName>
    </submittedName>
</protein>
<feature type="compositionally biased region" description="Low complexity" evidence="1">
    <location>
        <begin position="30"/>
        <end position="42"/>
    </location>
</feature>
<dbReference type="Proteomes" id="UP000324748">
    <property type="component" value="Unassembled WGS sequence"/>
</dbReference>
<sequence>MTRGDWMTSSGRSERCTSAPDFRSNIQPQSAVGRVGSSARSSVHNRKQTIVLEGDIFD</sequence>
<feature type="region of interest" description="Disordered" evidence="1">
    <location>
        <begin position="1"/>
        <end position="48"/>
    </location>
</feature>
<gene>
    <name evidence="2" type="ORF">PGT21_015949</name>
</gene>
<reference evidence="2 3" key="1">
    <citation type="submission" date="2019-05" db="EMBL/GenBank/DDBJ databases">
        <title>Emergence of the Ug99 lineage of the wheat stem rust pathogen through somatic hybridization.</title>
        <authorList>
            <person name="Li F."/>
            <person name="Upadhyaya N.M."/>
            <person name="Sperschneider J."/>
            <person name="Matny O."/>
            <person name="Nguyen-Phuc H."/>
            <person name="Mago R."/>
            <person name="Raley C."/>
            <person name="Miller M.E."/>
            <person name="Silverstein K.A.T."/>
            <person name="Henningsen E."/>
            <person name="Hirsch C.D."/>
            <person name="Visser B."/>
            <person name="Pretorius Z.A."/>
            <person name="Steffenson B.J."/>
            <person name="Schwessinger B."/>
            <person name="Dodds P.N."/>
            <person name="Figueroa M."/>
        </authorList>
    </citation>
    <scope>NUCLEOTIDE SEQUENCE [LARGE SCALE GENOMIC DNA]</scope>
    <source>
        <strain evidence="2">21-0</strain>
    </source>
</reference>
<accession>A0A5B0QFB3</accession>
<name>A0A5B0QFB3_PUCGR</name>
<evidence type="ECO:0000313" key="2">
    <source>
        <dbReference type="EMBL" id="KAA1111916.1"/>
    </source>
</evidence>
<evidence type="ECO:0000256" key="1">
    <source>
        <dbReference type="SAM" id="MobiDB-lite"/>
    </source>
</evidence>
<keyword evidence="3" id="KW-1185">Reference proteome</keyword>
<organism evidence="2 3">
    <name type="scientific">Puccinia graminis f. sp. tritici</name>
    <dbReference type="NCBI Taxonomy" id="56615"/>
    <lineage>
        <taxon>Eukaryota</taxon>
        <taxon>Fungi</taxon>
        <taxon>Dikarya</taxon>
        <taxon>Basidiomycota</taxon>
        <taxon>Pucciniomycotina</taxon>
        <taxon>Pucciniomycetes</taxon>
        <taxon>Pucciniales</taxon>
        <taxon>Pucciniaceae</taxon>
        <taxon>Puccinia</taxon>
    </lineage>
</organism>
<proteinExistence type="predicted"/>
<dbReference type="AlphaFoldDB" id="A0A5B0QFB3"/>
<evidence type="ECO:0000313" key="3">
    <source>
        <dbReference type="Proteomes" id="UP000324748"/>
    </source>
</evidence>
<dbReference type="EMBL" id="VSWC01000016">
    <property type="protein sequence ID" value="KAA1111916.1"/>
    <property type="molecule type" value="Genomic_DNA"/>
</dbReference>